<evidence type="ECO:0000313" key="2">
    <source>
        <dbReference type="EMBL" id="GAA3987092.1"/>
    </source>
</evidence>
<name>A0ABP7QRP6_9BACT</name>
<feature type="domain" description="Toxin SymE-like" evidence="1">
    <location>
        <begin position="4"/>
        <end position="56"/>
    </location>
</feature>
<proteinExistence type="predicted"/>
<gene>
    <name evidence="2" type="ORF">GCM10022407_34810</name>
</gene>
<dbReference type="RefSeq" id="WP_345126364.1">
    <property type="nucleotide sequence ID" value="NZ_BAABDI010000030.1"/>
</dbReference>
<keyword evidence="3" id="KW-1185">Reference proteome</keyword>
<comment type="caution">
    <text evidence="2">The sequence shown here is derived from an EMBL/GenBank/DDBJ whole genome shotgun (WGS) entry which is preliminary data.</text>
</comment>
<reference evidence="3" key="1">
    <citation type="journal article" date="2019" name="Int. J. Syst. Evol. Microbiol.">
        <title>The Global Catalogue of Microorganisms (GCM) 10K type strain sequencing project: providing services to taxonomists for standard genome sequencing and annotation.</title>
        <authorList>
            <consortium name="The Broad Institute Genomics Platform"/>
            <consortium name="The Broad Institute Genome Sequencing Center for Infectious Disease"/>
            <person name="Wu L."/>
            <person name="Ma J."/>
        </authorList>
    </citation>
    <scope>NUCLEOTIDE SEQUENCE [LARGE SCALE GENOMIC DNA]</scope>
    <source>
        <strain evidence="3">JCM 17217</strain>
    </source>
</reference>
<protein>
    <recommendedName>
        <fullName evidence="1">Toxin SymE-like domain-containing protein</fullName>
    </recommendedName>
</protein>
<dbReference type="Pfam" id="PF08845">
    <property type="entry name" value="SymE_toxin"/>
    <property type="match status" value="1"/>
</dbReference>
<dbReference type="InterPro" id="IPR014944">
    <property type="entry name" value="Toxin_SymE-like"/>
</dbReference>
<accession>A0ABP7QRP6</accession>
<evidence type="ECO:0000313" key="3">
    <source>
        <dbReference type="Proteomes" id="UP001501556"/>
    </source>
</evidence>
<evidence type="ECO:0000259" key="1">
    <source>
        <dbReference type="Pfam" id="PF08845"/>
    </source>
</evidence>
<dbReference type="Proteomes" id="UP001501556">
    <property type="component" value="Unassembled WGS sequence"/>
</dbReference>
<dbReference type="EMBL" id="BAABDI010000030">
    <property type="protein sequence ID" value="GAA3987092.1"/>
    <property type="molecule type" value="Genomic_DNA"/>
</dbReference>
<sequence length="60" mass="6568">MQARRIKVAPHYRQLHPQVRITSQLRLQGNWLAAAGFAPGTVAAIEVQAGRLIITPAPVQ</sequence>
<organism evidence="2 3">
    <name type="scientific">Hymenobacter antarcticus</name>
    <dbReference type="NCBI Taxonomy" id="486270"/>
    <lineage>
        <taxon>Bacteria</taxon>
        <taxon>Pseudomonadati</taxon>
        <taxon>Bacteroidota</taxon>
        <taxon>Cytophagia</taxon>
        <taxon>Cytophagales</taxon>
        <taxon>Hymenobacteraceae</taxon>
        <taxon>Hymenobacter</taxon>
    </lineage>
</organism>